<reference evidence="2" key="1">
    <citation type="journal article" date="2023" name="Commun. Biol.">
        <title>Genome analysis of Parmales, the sister group of diatoms, reveals the evolutionary specialization of diatoms from phago-mixotrophs to photoautotrophs.</title>
        <authorList>
            <person name="Ban H."/>
            <person name="Sato S."/>
            <person name="Yoshikawa S."/>
            <person name="Yamada K."/>
            <person name="Nakamura Y."/>
            <person name="Ichinomiya M."/>
            <person name="Sato N."/>
            <person name="Blanc-Mathieu R."/>
            <person name="Endo H."/>
            <person name="Kuwata A."/>
            <person name="Ogata H."/>
        </authorList>
    </citation>
    <scope>NUCLEOTIDE SEQUENCE [LARGE SCALE GENOMIC DNA]</scope>
    <source>
        <strain evidence="2">NIES 3701</strain>
    </source>
</reference>
<gene>
    <name evidence="1" type="ORF">TrST_g6156</name>
</gene>
<dbReference type="EMBL" id="BRXY01000338">
    <property type="protein sequence ID" value="GMH88102.1"/>
    <property type="molecule type" value="Genomic_DNA"/>
</dbReference>
<proteinExistence type="predicted"/>
<dbReference type="Proteomes" id="UP001165085">
    <property type="component" value="Unassembled WGS sequence"/>
</dbReference>
<accession>A0A9W7BI52</accession>
<organism evidence="1 2">
    <name type="scientific">Triparma strigata</name>
    <dbReference type="NCBI Taxonomy" id="1606541"/>
    <lineage>
        <taxon>Eukaryota</taxon>
        <taxon>Sar</taxon>
        <taxon>Stramenopiles</taxon>
        <taxon>Ochrophyta</taxon>
        <taxon>Bolidophyceae</taxon>
        <taxon>Parmales</taxon>
        <taxon>Triparmaceae</taxon>
        <taxon>Triparma</taxon>
    </lineage>
</organism>
<sequence length="169" mass="18645">MTSTDAYSLNLSRRIFTEKTLKASGAALGLKTILTPSHCLALDLDDPPAQALSKFTSDTKPIVSLLNDVVSMLSADSTASDEDISKFVQSDLFPPLKTWALEWGYKPGLINYKKRAFAEPDSHKYLLSVFDELKKNVEQPKPGVPIKKLSAEEVVKLREMLETVNSSLS</sequence>
<dbReference type="AlphaFoldDB" id="A0A9W7BI52"/>
<keyword evidence="2" id="KW-1185">Reference proteome</keyword>
<dbReference type="OrthoDB" id="10399250at2759"/>
<protein>
    <submittedName>
        <fullName evidence="1">Uncharacterized protein</fullName>
    </submittedName>
</protein>
<name>A0A9W7BI52_9STRA</name>
<comment type="caution">
    <text evidence="1">The sequence shown here is derived from an EMBL/GenBank/DDBJ whole genome shotgun (WGS) entry which is preliminary data.</text>
</comment>
<evidence type="ECO:0000313" key="1">
    <source>
        <dbReference type="EMBL" id="GMH88102.1"/>
    </source>
</evidence>
<evidence type="ECO:0000313" key="2">
    <source>
        <dbReference type="Proteomes" id="UP001165085"/>
    </source>
</evidence>